<dbReference type="AlphaFoldDB" id="A0A8T4GVL4"/>
<evidence type="ECO:0000313" key="1">
    <source>
        <dbReference type="EMBL" id="MBP1986103.1"/>
    </source>
</evidence>
<protein>
    <submittedName>
        <fullName evidence="1">DNA-directed RNA polymerase subunit RPC12/RpoP</fullName>
    </submittedName>
</protein>
<comment type="caution">
    <text evidence="1">The sequence shown here is derived from an EMBL/GenBank/DDBJ whole genome shotgun (WGS) entry which is preliminary data.</text>
</comment>
<keyword evidence="1" id="KW-0804">Transcription</keyword>
<organism evidence="1 2">
    <name type="scientific">Halolamina salifodinae</name>
    <dbReference type="NCBI Taxonomy" id="1202767"/>
    <lineage>
        <taxon>Archaea</taxon>
        <taxon>Methanobacteriati</taxon>
        <taxon>Methanobacteriota</taxon>
        <taxon>Stenosarchaea group</taxon>
        <taxon>Halobacteria</taxon>
        <taxon>Halobacteriales</taxon>
        <taxon>Haloferacaceae</taxon>
    </lineage>
</organism>
<accession>A0A8T4GVL4</accession>
<keyword evidence="1" id="KW-0240">DNA-directed RNA polymerase</keyword>
<gene>
    <name evidence="1" type="ORF">J2753_000576</name>
</gene>
<dbReference type="GO" id="GO:0000428">
    <property type="term" value="C:DNA-directed RNA polymerase complex"/>
    <property type="evidence" value="ECO:0007669"/>
    <property type="project" value="UniProtKB-KW"/>
</dbReference>
<dbReference type="EMBL" id="JAGGLC010000001">
    <property type="protein sequence ID" value="MBP1986103.1"/>
    <property type="molecule type" value="Genomic_DNA"/>
</dbReference>
<keyword evidence="2" id="KW-1185">Reference proteome</keyword>
<reference evidence="1" key="1">
    <citation type="submission" date="2021-03" db="EMBL/GenBank/DDBJ databases">
        <title>Genomic Encyclopedia of Type Strains, Phase IV (KMG-IV): sequencing the most valuable type-strain genomes for metagenomic binning, comparative biology and taxonomic classification.</title>
        <authorList>
            <person name="Goeker M."/>
        </authorList>
    </citation>
    <scope>NUCLEOTIDE SEQUENCE</scope>
    <source>
        <strain evidence="1">DSM 26232</strain>
    </source>
</reference>
<evidence type="ECO:0000313" key="2">
    <source>
        <dbReference type="Proteomes" id="UP000823736"/>
    </source>
</evidence>
<dbReference type="Proteomes" id="UP000823736">
    <property type="component" value="Unassembled WGS sequence"/>
</dbReference>
<name>A0A8T4GVL4_9EURY</name>
<proteinExistence type="predicted"/>
<sequence>MHSLTVIGSVGGTMPECERCGTHLEATGGGLTDALGLASYDGYECDRCGVLLCSDCYNKRTVELAGAAPDRCPECDGTLEKR</sequence>